<dbReference type="PANTHER" id="PTHR37734">
    <property type="entry name" value="LARGE RIBOSOMAL RNA SUBUNIT ACCUMULATION PROTEIN YCED HOMOLOG 2, CHLOROPLASTIC"/>
    <property type="match status" value="1"/>
</dbReference>
<dbReference type="Proteomes" id="UP000834106">
    <property type="component" value="Chromosome 2"/>
</dbReference>
<reference evidence="1" key="1">
    <citation type="submission" date="2023-05" db="EMBL/GenBank/DDBJ databases">
        <authorList>
            <person name="Huff M."/>
        </authorList>
    </citation>
    <scope>NUCLEOTIDE SEQUENCE</scope>
</reference>
<protein>
    <submittedName>
        <fullName evidence="1">Uncharacterized protein</fullName>
    </submittedName>
</protein>
<evidence type="ECO:0000313" key="1">
    <source>
        <dbReference type="EMBL" id="CAI9755284.1"/>
    </source>
</evidence>
<dbReference type="Pfam" id="PF02620">
    <property type="entry name" value="YceD"/>
    <property type="match status" value="1"/>
</dbReference>
<gene>
    <name evidence="1" type="ORF">FPE_LOCUS2715</name>
</gene>
<name>A0AAD1YRM5_9LAMI</name>
<dbReference type="InterPro" id="IPR003772">
    <property type="entry name" value="YceD"/>
</dbReference>
<evidence type="ECO:0000313" key="2">
    <source>
        <dbReference type="Proteomes" id="UP000834106"/>
    </source>
</evidence>
<dbReference type="EMBL" id="OU503037">
    <property type="protein sequence ID" value="CAI9755284.1"/>
    <property type="molecule type" value="Genomic_DNA"/>
</dbReference>
<organism evidence="1 2">
    <name type="scientific">Fraxinus pennsylvanica</name>
    <dbReference type="NCBI Taxonomy" id="56036"/>
    <lineage>
        <taxon>Eukaryota</taxon>
        <taxon>Viridiplantae</taxon>
        <taxon>Streptophyta</taxon>
        <taxon>Embryophyta</taxon>
        <taxon>Tracheophyta</taxon>
        <taxon>Spermatophyta</taxon>
        <taxon>Magnoliopsida</taxon>
        <taxon>eudicotyledons</taxon>
        <taxon>Gunneridae</taxon>
        <taxon>Pentapetalae</taxon>
        <taxon>asterids</taxon>
        <taxon>lamiids</taxon>
        <taxon>Lamiales</taxon>
        <taxon>Oleaceae</taxon>
        <taxon>Oleeae</taxon>
        <taxon>Fraxinus</taxon>
    </lineage>
</organism>
<dbReference type="PANTHER" id="PTHR37734:SF1">
    <property type="entry name" value="LARGE RIBOSOMAL RNA SUBUNIT ACCUMULATION PROTEIN YCED HOMOLOG 2, CHLOROPLASTIC"/>
    <property type="match status" value="1"/>
</dbReference>
<dbReference type="InterPro" id="IPR044985">
    <property type="entry name" value="YceD_plant"/>
</dbReference>
<sequence>MAGAGAGAGCWISPRNVNRNVRVRSFEAKTRYYAKKNELPLMKTGKKSSKTQQSLIKISASEGRWDGEWNSHYNLSWQQLQLQDLLLMEECNHNSHKNTPVSITLCIQKHTGFGLSVEGRIMTCFTTKCCNCCTPFLRQIDSTFKAWVLPSRSSRQKDSTDQQLPEIGIDDPSVIYVKPGCEADLDSLVQDTIRLAISVKETCSDSCDKSEPKLLHLGARNAGSMDRRWYRLLELKNAKT</sequence>
<accession>A0AAD1YRM5</accession>
<proteinExistence type="predicted"/>
<dbReference type="AlphaFoldDB" id="A0AAD1YRM5"/>
<keyword evidence="2" id="KW-1185">Reference proteome</keyword>